<dbReference type="InterPro" id="IPR037401">
    <property type="entry name" value="SnoaL-like"/>
</dbReference>
<feature type="signal peptide" evidence="1">
    <location>
        <begin position="1"/>
        <end position="32"/>
    </location>
</feature>
<dbReference type="Proteomes" id="UP000202259">
    <property type="component" value="Chromosome"/>
</dbReference>
<keyword evidence="4" id="KW-1185">Reference proteome</keyword>
<keyword evidence="1" id="KW-0732">Signal</keyword>
<sequence length="173" mass="19811">MAVNYSTMRTVSMYKLMLSFIFFSLFTSSVTASNKVNNEYDEVLDSFHQAASEANFDKYISLLAQDAIYLGTDSGERWNKNEFSAFVMSYFNQGKGWLYVPIERHVTPTQASNIVFFDELLENKNYGRCRGTGLLINTPQGWKILQYNLSIPVPNAIASEIVESIKVYRKKHN</sequence>
<dbReference type="KEGG" id="cber:B5D82_10230"/>
<name>A0A222G917_9GAMM</name>
<reference evidence="3 4" key="1">
    <citation type="submission" date="2017-08" db="EMBL/GenBank/DDBJ databases">
        <title>Complete genome of Colwellia sp. NB097-1, a psychrophile bacterium ioslated from Bering Sea.</title>
        <authorList>
            <person name="Chen X."/>
        </authorList>
    </citation>
    <scope>NUCLEOTIDE SEQUENCE [LARGE SCALE GENOMIC DNA]</scope>
    <source>
        <strain evidence="3 4">NB097-1</strain>
    </source>
</reference>
<accession>A0A222G917</accession>
<dbReference type="RefSeq" id="WP_081151301.1">
    <property type="nucleotide sequence ID" value="NZ_CP020465.1"/>
</dbReference>
<evidence type="ECO:0000259" key="2">
    <source>
        <dbReference type="Pfam" id="PF13474"/>
    </source>
</evidence>
<dbReference type="SUPFAM" id="SSF54427">
    <property type="entry name" value="NTF2-like"/>
    <property type="match status" value="1"/>
</dbReference>
<dbReference type="Pfam" id="PF13474">
    <property type="entry name" value="SnoaL_3"/>
    <property type="match status" value="1"/>
</dbReference>
<evidence type="ECO:0000313" key="3">
    <source>
        <dbReference type="EMBL" id="ASP48103.1"/>
    </source>
</evidence>
<evidence type="ECO:0000313" key="4">
    <source>
        <dbReference type="Proteomes" id="UP000202259"/>
    </source>
</evidence>
<dbReference type="EMBL" id="CP020465">
    <property type="protein sequence ID" value="ASP48103.1"/>
    <property type="molecule type" value="Genomic_DNA"/>
</dbReference>
<evidence type="ECO:0000256" key="1">
    <source>
        <dbReference type="SAM" id="SignalP"/>
    </source>
</evidence>
<dbReference type="Gene3D" id="3.10.450.50">
    <property type="match status" value="1"/>
</dbReference>
<dbReference type="OrthoDB" id="271716at2"/>
<protein>
    <recommendedName>
        <fullName evidence="2">SnoaL-like domain-containing protein</fullName>
    </recommendedName>
</protein>
<organism evidence="3 4">
    <name type="scientific">Cognaticolwellia beringensis</name>
    <dbReference type="NCBI Taxonomy" id="1967665"/>
    <lineage>
        <taxon>Bacteria</taxon>
        <taxon>Pseudomonadati</taxon>
        <taxon>Pseudomonadota</taxon>
        <taxon>Gammaproteobacteria</taxon>
        <taxon>Alteromonadales</taxon>
        <taxon>Colwelliaceae</taxon>
        <taxon>Cognaticolwellia</taxon>
    </lineage>
</organism>
<dbReference type="AlphaFoldDB" id="A0A222G917"/>
<gene>
    <name evidence="3" type="ORF">B5D82_10230</name>
</gene>
<dbReference type="InterPro" id="IPR032710">
    <property type="entry name" value="NTF2-like_dom_sf"/>
</dbReference>
<proteinExistence type="predicted"/>
<feature type="chain" id="PRO_5012533261" description="SnoaL-like domain-containing protein" evidence="1">
    <location>
        <begin position="33"/>
        <end position="173"/>
    </location>
</feature>
<feature type="domain" description="SnoaL-like" evidence="2">
    <location>
        <begin position="42"/>
        <end position="154"/>
    </location>
</feature>